<dbReference type="GO" id="GO:0140097">
    <property type="term" value="F:catalytic activity, acting on DNA"/>
    <property type="evidence" value="ECO:0007669"/>
    <property type="project" value="UniProtKB-ARBA"/>
</dbReference>
<dbReference type="GO" id="GO:0004386">
    <property type="term" value="F:helicase activity"/>
    <property type="evidence" value="ECO:0007669"/>
    <property type="project" value="UniProtKB-KW"/>
</dbReference>
<dbReference type="PIRSF" id="PIRSF037307">
    <property type="entry name" value="Lhr-like_helic_prd"/>
    <property type="match status" value="1"/>
</dbReference>
<dbReference type="SUPFAM" id="SSF52540">
    <property type="entry name" value="P-loop containing nucleoside triphosphate hydrolases"/>
    <property type="match status" value="1"/>
</dbReference>
<evidence type="ECO:0000256" key="6">
    <source>
        <dbReference type="ARBA" id="ARBA00023125"/>
    </source>
</evidence>
<dbReference type="GO" id="GO:0016887">
    <property type="term" value="F:ATP hydrolysis activity"/>
    <property type="evidence" value="ECO:0007669"/>
    <property type="project" value="TreeGrafter"/>
</dbReference>
<dbReference type="Gene3D" id="3.40.50.300">
    <property type="entry name" value="P-loop containing nucleotide triphosphate hydrolases"/>
    <property type="match status" value="2"/>
</dbReference>
<dbReference type="PROSITE" id="PS51192">
    <property type="entry name" value="HELICASE_ATP_BIND_1"/>
    <property type="match status" value="1"/>
</dbReference>
<keyword evidence="2" id="KW-0227">DNA damage</keyword>
<dbReference type="KEGG" id="mcn:Mcup_0054"/>
<keyword evidence="3" id="KW-0378">Hydrolase</keyword>
<dbReference type="InterPro" id="IPR052511">
    <property type="entry name" value="ATP-dep_Helicase"/>
</dbReference>
<keyword evidence="8" id="KW-0413">Isomerase</keyword>
<dbReference type="SMART" id="SM00487">
    <property type="entry name" value="DEXDc"/>
    <property type="match status" value="1"/>
</dbReference>
<keyword evidence="7" id="KW-0234">DNA repair</keyword>
<dbReference type="InterPro" id="IPR013701">
    <property type="entry name" value="Lhr-like_DEAD/DEAH_assoc"/>
</dbReference>
<keyword evidence="6" id="KW-0238">DNA-binding</keyword>
<evidence type="ECO:0000256" key="2">
    <source>
        <dbReference type="ARBA" id="ARBA00022763"/>
    </source>
</evidence>
<dbReference type="InterPro" id="IPR017170">
    <property type="entry name" value="Lhr-like"/>
</dbReference>
<dbReference type="eggNOG" id="arCOG00557">
    <property type="taxonomic scope" value="Archaea"/>
</dbReference>
<keyword evidence="5" id="KW-0067">ATP-binding</keyword>
<dbReference type="GO" id="GO:0005524">
    <property type="term" value="F:ATP binding"/>
    <property type="evidence" value="ECO:0007669"/>
    <property type="project" value="UniProtKB-KW"/>
</dbReference>
<evidence type="ECO:0000259" key="10">
    <source>
        <dbReference type="PROSITE" id="PS51192"/>
    </source>
</evidence>
<name>F4FXW6_METCR</name>
<dbReference type="InterPro" id="IPR001650">
    <property type="entry name" value="Helicase_C-like"/>
</dbReference>
<evidence type="ECO:0000256" key="7">
    <source>
        <dbReference type="ARBA" id="ARBA00023204"/>
    </source>
</evidence>
<evidence type="ECO:0000256" key="8">
    <source>
        <dbReference type="ARBA" id="ARBA00023235"/>
    </source>
</evidence>
<evidence type="ECO:0000256" key="4">
    <source>
        <dbReference type="ARBA" id="ARBA00022806"/>
    </source>
</evidence>
<keyword evidence="1" id="KW-0547">Nucleotide-binding</keyword>
<comment type="similarity">
    <text evidence="9">Belongs to the Lhr helicase family. Lhr-Core subfamily.</text>
</comment>
<dbReference type="RefSeq" id="WP_013736666.1">
    <property type="nucleotide sequence ID" value="NC_015435.1"/>
</dbReference>
<evidence type="ECO:0000259" key="11">
    <source>
        <dbReference type="PROSITE" id="PS51194"/>
    </source>
</evidence>
<sequence>MYSTAQEFILKLRSLGYTQLTPIQKMAIPSILKGKHTLIVAPTGHGKTEAAIIPVMYHLFLNKYNKISALYISPLRALNRDLEARLKRIGQEFGVNVSTRHGDNSRKEKKDVVLNPPDLLITTPETLLYLITYNRMKNLLSNLRWIIIDELQEMLDEKRGYELSVVIQRIKRITKNPRIIGLSATISNIELAKAYLSLNEDVEVAKIDARKEMEVIVDIPQVSREIVDKSLRYGKDPVLFSRLTRLVEIIEKSKPTLIFTNTRETAEFLAHELGQMFNIKIASHHGSLSREVRMDTENEFKKGKLDAIVATSSLELGIDIGNISLVIQYMSPRQCVRLVQRVGRSGHSLKGVAKGIVIPGSSIYDVLESKAITELSREYLEPMVPEENPLDVIAHQLAGMVIDEPVSLKDALEIFHGSPYFKNLSLEELEEVIEQLQAEKVIKREGDKLKPSRRTWKYYYSINMIPDSNTSYTVIDTDSNQKVGNLDFDFVSILSEDDVFILGGKLWRVISIDDGKVYVVSAELKKGDLPSWFGEAIPVEKEISMKVYSYLEDILSGKITVEKEIREKLEDHLSRNYPIPRRDEILVELIGSDLIVIHSPFGSKGNNTLGSLICAIFASKGYTVSYRNDPYHIVITSMSSFNLQLVNEVINKLSLIDLKYASSLLESEIIGSPQFKWILLIEAQRFGAIDKGVEAKLGQYVLKAYIDTIIGKEAIKEFLVKFHDLDVIPLIRKVKWNVVEVPSPSPLAEDFLQRLLAFTPSNEKPLMIEVFKRRMMNKELLFICLMCGWNSTSKVSETPNKCPKCDSVFITSTFPDDKEAIDIIRKNIEGKRLNGKERKRLSELKLISSLFTNYGRMTFLALAVRGIGPSNLANVLRYLSQGEDKFYEKLMEEERKFIRYRKYWQ</sequence>
<reference evidence="12 13" key="1">
    <citation type="journal article" date="2011" name="J. Bacteriol.">
        <title>Complete genome sequence of Metallosphaera cuprina, a metal sulfide-oxidizing archaeon from a hot spring.</title>
        <authorList>
            <person name="Liu L.J."/>
            <person name="You X.Y."/>
            <person name="Zheng H."/>
            <person name="Wang S."/>
            <person name="Jiang C.Y."/>
            <person name="Liu S.J."/>
        </authorList>
    </citation>
    <scope>NUCLEOTIDE SEQUENCE [LARGE SCALE GENOMIC DNA]</scope>
    <source>
        <strain evidence="12 13">Ar-4</strain>
    </source>
</reference>
<dbReference type="GeneID" id="10492250"/>
<accession>F4FXW6</accession>
<dbReference type="SMART" id="SM00490">
    <property type="entry name" value="HELICc"/>
    <property type="match status" value="1"/>
</dbReference>
<dbReference type="InterPro" id="IPR011545">
    <property type="entry name" value="DEAD/DEAH_box_helicase_dom"/>
</dbReference>
<proteinExistence type="inferred from homology"/>
<dbReference type="GO" id="GO:0006281">
    <property type="term" value="P:DNA repair"/>
    <property type="evidence" value="ECO:0007669"/>
    <property type="project" value="UniProtKB-KW"/>
</dbReference>
<evidence type="ECO:0000256" key="1">
    <source>
        <dbReference type="ARBA" id="ARBA00022741"/>
    </source>
</evidence>
<dbReference type="EMBL" id="CP002656">
    <property type="protein sequence ID" value="AEB94164.1"/>
    <property type="molecule type" value="Genomic_DNA"/>
</dbReference>
<dbReference type="GO" id="GO:0003677">
    <property type="term" value="F:DNA binding"/>
    <property type="evidence" value="ECO:0007669"/>
    <property type="project" value="UniProtKB-KW"/>
</dbReference>
<protein>
    <submittedName>
        <fullName evidence="12">DEAD/DEAH box helicase domain-containing protein</fullName>
    </submittedName>
</protein>
<evidence type="ECO:0000256" key="5">
    <source>
        <dbReference type="ARBA" id="ARBA00022840"/>
    </source>
</evidence>
<dbReference type="InterPro" id="IPR014001">
    <property type="entry name" value="Helicase_ATP-bd"/>
</dbReference>
<evidence type="ECO:0000313" key="13">
    <source>
        <dbReference type="Proteomes" id="UP000007812"/>
    </source>
</evidence>
<dbReference type="PROSITE" id="PS51194">
    <property type="entry name" value="HELICASE_CTER"/>
    <property type="match status" value="1"/>
</dbReference>
<dbReference type="Pfam" id="PF00271">
    <property type="entry name" value="Helicase_C"/>
    <property type="match status" value="1"/>
</dbReference>
<keyword evidence="4 12" id="KW-0347">Helicase</keyword>
<dbReference type="CDD" id="cd18796">
    <property type="entry name" value="SF2_C_LHR"/>
    <property type="match status" value="1"/>
</dbReference>
<dbReference type="PANTHER" id="PTHR47962">
    <property type="entry name" value="ATP-DEPENDENT HELICASE LHR-RELATED-RELATED"/>
    <property type="match status" value="1"/>
</dbReference>
<gene>
    <name evidence="12" type="ordered locus">Mcup_0054</name>
</gene>
<dbReference type="Pfam" id="PF19306">
    <property type="entry name" value="WHD_Lhr"/>
    <property type="match status" value="1"/>
</dbReference>
<dbReference type="Proteomes" id="UP000007812">
    <property type="component" value="Chromosome"/>
</dbReference>
<dbReference type="PANTHER" id="PTHR47962:SF5">
    <property type="entry name" value="ATP-DEPENDENT HELICASE LHR-RELATED"/>
    <property type="match status" value="1"/>
</dbReference>
<dbReference type="AlphaFoldDB" id="F4FXW6"/>
<keyword evidence="13" id="KW-1185">Reference proteome</keyword>
<dbReference type="InterPro" id="IPR027417">
    <property type="entry name" value="P-loop_NTPase"/>
</dbReference>
<evidence type="ECO:0000313" key="12">
    <source>
        <dbReference type="EMBL" id="AEB94164.1"/>
    </source>
</evidence>
<dbReference type="PATRIC" id="fig|1006006.8.peg.53"/>
<dbReference type="HOGENOM" id="CLU_002025_0_0_2"/>
<dbReference type="Pfam" id="PF08494">
    <property type="entry name" value="DEAD_assoc"/>
    <property type="match status" value="1"/>
</dbReference>
<evidence type="ECO:0000256" key="3">
    <source>
        <dbReference type="ARBA" id="ARBA00022801"/>
    </source>
</evidence>
<feature type="domain" description="Helicase C-terminal" evidence="11">
    <location>
        <begin position="242"/>
        <end position="391"/>
    </location>
</feature>
<dbReference type="OrthoDB" id="33870at2157"/>
<evidence type="ECO:0000256" key="9">
    <source>
        <dbReference type="ARBA" id="ARBA00093467"/>
    </source>
</evidence>
<dbReference type="Pfam" id="PF00270">
    <property type="entry name" value="DEAD"/>
    <property type="match status" value="1"/>
</dbReference>
<feature type="domain" description="Helicase ATP-binding" evidence="10">
    <location>
        <begin position="28"/>
        <end position="204"/>
    </location>
</feature>
<organism evidence="12 13">
    <name type="scientific">Metallosphaera cuprina (strain Ar-4)</name>
    <dbReference type="NCBI Taxonomy" id="1006006"/>
    <lineage>
        <taxon>Archaea</taxon>
        <taxon>Thermoproteota</taxon>
        <taxon>Thermoprotei</taxon>
        <taxon>Sulfolobales</taxon>
        <taxon>Sulfolobaceae</taxon>
        <taxon>Metallosphaera</taxon>
    </lineage>
</organism>
<dbReference type="InterPro" id="IPR045628">
    <property type="entry name" value="Lhr_WH_dom"/>
</dbReference>
<dbReference type="STRING" id="1006006.Mcup_0054"/>